<proteinExistence type="predicted"/>
<reference evidence="1" key="1">
    <citation type="submission" date="2019-12" db="EMBL/GenBank/DDBJ databases">
        <title>Genome sequencing and annotation of Brassica cretica.</title>
        <authorList>
            <person name="Studholme D.J."/>
            <person name="Sarris P.F."/>
        </authorList>
    </citation>
    <scope>NUCLEOTIDE SEQUENCE</scope>
    <source>
        <strain evidence="1">PFS-102/07</strain>
        <tissue evidence="1">Leaf</tissue>
    </source>
</reference>
<organism evidence="1">
    <name type="scientific">Brassica cretica</name>
    <name type="common">Mustard</name>
    <dbReference type="NCBI Taxonomy" id="69181"/>
    <lineage>
        <taxon>Eukaryota</taxon>
        <taxon>Viridiplantae</taxon>
        <taxon>Streptophyta</taxon>
        <taxon>Embryophyta</taxon>
        <taxon>Tracheophyta</taxon>
        <taxon>Spermatophyta</taxon>
        <taxon>Magnoliopsida</taxon>
        <taxon>eudicotyledons</taxon>
        <taxon>Gunneridae</taxon>
        <taxon>Pentapetalae</taxon>
        <taxon>rosids</taxon>
        <taxon>malvids</taxon>
        <taxon>Brassicales</taxon>
        <taxon>Brassicaceae</taxon>
        <taxon>Brassiceae</taxon>
        <taxon>Brassica</taxon>
    </lineage>
</organism>
<dbReference type="EMBL" id="QGKY02000164">
    <property type="protein sequence ID" value="KAF2593105.1"/>
    <property type="molecule type" value="Genomic_DNA"/>
</dbReference>
<comment type="caution">
    <text evidence="1">The sequence shown here is derived from an EMBL/GenBank/DDBJ whole genome shotgun (WGS) entry which is preliminary data.</text>
</comment>
<dbReference type="AlphaFoldDB" id="A0A8S9KF50"/>
<name>A0A8S9KF50_BRACR</name>
<protein>
    <submittedName>
        <fullName evidence="1">Uncharacterized protein</fullName>
    </submittedName>
</protein>
<gene>
    <name evidence="1" type="ORF">F2Q70_00042720</name>
</gene>
<sequence>MIEVDRDGALLAGCVSLSSLANELEWKDGVLRTPQDSMERRLDKSRCSGATSHTLKRLRTLDNLDDLCIWTDSERGHDFQAFLKYSLVLIEYGRWSWIKICGNSSKAFSVGVAIYGMLMEKEIRLISWVLVQLRTSWMSS</sequence>
<accession>A0A8S9KF50</accession>
<evidence type="ECO:0000313" key="1">
    <source>
        <dbReference type="EMBL" id="KAF2593105.1"/>
    </source>
</evidence>